<proteinExistence type="predicted"/>
<gene>
    <name evidence="2" type="ORF">BTN50_0462</name>
</gene>
<reference evidence="3" key="1">
    <citation type="submission" date="2017-04" db="EMBL/GenBank/DDBJ databases">
        <title>Genome evolution of the luminous symbionts of deep sea anglerfish.</title>
        <authorList>
            <person name="Hendry T.A."/>
        </authorList>
    </citation>
    <scope>NUCLEOTIDE SEQUENCE [LARGE SCALE GENOMIC DNA]</scope>
</reference>
<evidence type="ECO:0000256" key="1">
    <source>
        <dbReference type="SAM" id="Phobius"/>
    </source>
</evidence>
<protein>
    <submittedName>
        <fullName evidence="2">Uncharacterized protein</fullName>
    </submittedName>
</protein>
<evidence type="ECO:0000313" key="2">
    <source>
        <dbReference type="EMBL" id="ATF08991.1"/>
    </source>
</evidence>
<dbReference type="Proteomes" id="UP000218160">
    <property type="component" value="Chromosome 1"/>
</dbReference>
<keyword evidence="3" id="KW-1185">Reference proteome</keyword>
<name>A0A291B7L7_9GAMM</name>
<keyword evidence="1" id="KW-0472">Membrane</keyword>
<keyword evidence="1" id="KW-0812">Transmembrane</keyword>
<evidence type="ECO:0000313" key="3">
    <source>
        <dbReference type="Proteomes" id="UP000218160"/>
    </source>
</evidence>
<keyword evidence="1" id="KW-1133">Transmembrane helix</keyword>
<organism evidence="2 3">
    <name type="scientific">Candidatus Enterovibrio altilux</name>
    <dbReference type="NCBI Taxonomy" id="1927128"/>
    <lineage>
        <taxon>Bacteria</taxon>
        <taxon>Pseudomonadati</taxon>
        <taxon>Pseudomonadota</taxon>
        <taxon>Gammaproteobacteria</taxon>
        <taxon>Vibrionales</taxon>
        <taxon>Vibrionaceae</taxon>
        <taxon>Enterovibrio</taxon>
    </lineage>
</organism>
<accession>A0A291B7L7</accession>
<feature type="transmembrane region" description="Helical" evidence="1">
    <location>
        <begin position="19"/>
        <end position="37"/>
    </location>
</feature>
<dbReference type="KEGG" id="elux:BTN50_0462"/>
<dbReference type="AlphaFoldDB" id="A0A291B7L7"/>
<sequence length="62" mass="6862">MMLVTTSCTESPNTLSNNFASTVIGIINLLSIMRGVMKSKTPNIDGMRNINIFRIDDVVIIF</sequence>
<dbReference type="EMBL" id="CP020660">
    <property type="protein sequence ID" value="ATF08991.1"/>
    <property type="molecule type" value="Genomic_DNA"/>
</dbReference>